<dbReference type="InterPro" id="IPR013763">
    <property type="entry name" value="Cyclin-like_dom"/>
</dbReference>
<dbReference type="KEGG" id="aten:116297001"/>
<evidence type="ECO:0000256" key="9">
    <source>
        <dbReference type="ARBA" id="ARBA00023163"/>
    </source>
</evidence>
<feature type="domain" description="Cyclin-like" evidence="14">
    <location>
        <begin position="161"/>
        <end position="239"/>
    </location>
</feature>
<feature type="compositionally biased region" description="Low complexity" evidence="13">
    <location>
        <begin position="389"/>
        <end position="399"/>
    </location>
</feature>
<dbReference type="GO" id="GO:0005634">
    <property type="term" value="C:nucleus"/>
    <property type="evidence" value="ECO:0007669"/>
    <property type="project" value="UniProtKB-SubCell"/>
</dbReference>
<feature type="compositionally biased region" description="Low complexity" evidence="13">
    <location>
        <begin position="441"/>
        <end position="451"/>
    </location>
</feature>
<dbReference type="FunFam" id="1.10.472.10:FF:000009">
    <property type="entry name" value="cyclin-T2 isoform X1"/>
    <property type="match status" value="1"/>
</dbReference>
<feature type="compositionally biased region" description="Basic residues" evidence="13">
    <location>
        <begin position="417"/>
        <end position="440"/>
    </location>
</feature>
<evidence type="ECO:0000256" key="3">
    <source>
        <dbReference type="ARBA" id="ARBA00022499"/>
    </source>
</evidence>
<evidence type="ECO:0000256" key="6">
    <source>
        <dbReference type="ARBA" id="ARBA00022843"/>
    </source>
</evidence>
<name>A0A6P8I0D6_ACTTE</name>
<evidence type="ECO:0000256" key="7">
    <source>
        <dbReference type="ARBA" id="ARBA00023015"/>
    </source>
</evidence>
<dbReference type="AlphaFoldDB" id="A0A6P8I0D6"/>
<dbReference type="SUPFAM" id="SSF47954">
    <property type="entry name" value="Cyclin-like"/>
    <property type="match status" value="2"/>
</dbReference>
<keyword evidence="11" id="KW-0131">Cell cycle</keyword>
<keyword evidence="6" id="KW-0832">Ubl conjugation</keyword>
<sequence length="596" mass="65091">MAAISSLNDDKWYFTKEQLQNTPSRRAGLAADKELSYRQQAATLIQDMGQRLSVSQLTINTSIVYMHRFYMFFPFARFHRHAMAACCLFLAAKVEEQPRKLKHVITVAHACLHRGAPPLDTNSEEYLQQAQDLIEHESILLQTLGFEVSVHHPHTYVVKGIQLVRASKDLGQASYFMATNSLHLTTLCLQYKPTVIACACIHLACKWCNYEIPPSSDNKQWWQYLNAAVTKEVLDEIAHEFITIIEKCPSKLKKKINSITMLKGSNIPRPLRPNDQPTSSTALASNGQDGESSSSSLVNDIARKYKEHDDHNEIPKGSEKKNKAKAENANHSERNLLKTSSTVTSEGASVATSTTVVTLPVLPPLTTKYAAPTTSSASQPASVNDPKVSTTSALPSSSSGVPKQKHRSSSHEDGTPSKKHKSHHSSSRSHASHSSHKGKTSSHSSDSSSPGKRPHGKPGHPSASSSHKSSSLSSRHLHHHHAQQPVHSSHKGHSTHRPNPHHLQSHSSSLKLIPPSPTLGLLDKKRLSGSNKPSPPIPRDHDTLPPPPPPPLPPSDNHSMSSSSNVYGSREQLAPPPPPPPEPAPKSPPPPPPPPF</sequence>
<comment type="subcellular location">
    <subcellularLocation>
        <location evidence="1">Nucleus</location>
    </subcellularLocation>
</comment>
<dbReference type="InterPro" id="IPR043198">
    <property type="entry name" value="Cyclin/Ssn8"/>
</dbReference>
<dbReference type="InParanoid" id="A0A6P8I0D6"/>
<feature type="compositionally biased region" description="Basic residues" evidence="13">
    <location>
        <begin position="475"/>
        <end position="504"/>
    </location>
</feature>
<evidence type="ECO:0000313" key="16">
    <source>
        <dbReference type="RefSeq" id="XP_031560991.1"/>
    </source>
</evidence>
<dbReference type="Pfam" id="PF21797">
    <property type="entry name" value="CycT2-like_C"/>
    <property type="match status" value="1"/>
</dbReference>
<evidence type="ECO:0000256" key="5">
    <source>
        <dbReference type="ARBA" id="ARBA00022618"/>
    </source>
</evidence>
<dbReference type="Pfam" id="PF00134">
    <property type="entry name" value="Cyclin_N"/>
    <property type="match status" value="1"/>
</dbReference>
<dbReference type="SMART" id="SM00385">
    <property type="entry name" value="CYCLIN"/>
    <property type="match status" value="2"/>
</dbReference>
<accession>A0A6P8I0D6</accession>
<feature type="region of interest" description="Disordered" evidence="13">
    <location>
        <begin position="264"/>
        <end position="352"/>
    </location>
</feature>
<organism evidence="15 16">
    <name type="scientific">Actinia tenebrosa</name>
    <name type="common">Australian red waratah sea anemone</name>
    <dbReference type="NCBI Taxonomy" id="6105"/>
    <lineage>
        <taxon>Eukaryota</taxon>
        <taxon>Metazoa</taxon>
        <taxon>Cnidaria</taxon>
        <taxon>Anthozoa</taxon>
        <taxon>Hexacorallia</taxon>
        <taxon>Actiniaria</taxon>
        <taxon>Actiniidae</taxon>
        <taxon>Actinia</taxon>
    </lineage>
</organism>
<evidence type="ECO:0000256" key="11">
    <source>
        <dbReference type="ARBA" id="ARBA00023306"/>
    </source>
</evidence>
<feature type="region of interest" description="Disordered" evidence="13">
    <location>
        <begin position="371"/>
        <end position="596"/>
    </location>
</feature>
<feature type="domain" description="Cyclin-like" evidence="14">
    <location>
        <begin position="43"/>
        <end position="142"/>
    </location>
</feature>
<dbReference type="OrthoDB" id="25002at2759"/>
<feature type="compositionally biased region" description="Low complexity" evidence="13">
    <location>
        <begin position="555"/>
        <end position="569"/>
    </location>
</feature>
<dbReference type="GO" id="GO:0051301">
    <property type="term" value="P:cell division"/>
    <property type="evidence" value="ECO:0007669"/>
    <property type="project" value="UniProtKB-KW"/>
</dbReference>
<dbReference type="RefSeq" id="XP_031560991.1">
    <property type="nucleotide sequence ID" value="XM_031705131.1"/>
</dbReference>
<evidence type="ECO:0000256" key="13">
    <source>
        <dbReference type="SAM" id="MobiDB-lite"/>
    </source>
</evidence>
<keyword evidence="7" id="KW-0805">Transcription regulation</keyword>
<gene>
    <name evidence="16" type="primary">LOC116297001</name>
</gene>
<evidence type="ECO:0000256" key="8">
    <source>
        <dbReference type="ARBA" id="ARBA00023127"/>
    </source>
</evidence>
<feature type="compositionally biased region" description="Low complexity" evidence="13">
    <location>
        <begin position="371"/>
        <end position="382"/>
    </location>
</feature>
<comment type="similarity">
    <text evidence="2">Belongs to the cyclin family. Cyclin C subfamily.</text>
</comment>
<protein>
    <submittedName>
        <fullName evidence="16">Cyclin-T1-like</fullName>
    </submittedName>
</protein>
<feature type="compositionally biased region" description="Polar residues" evidence="13">
    <location>
        <begin position="275"/>
        <end position="291"/>
    </location>
</feature>
<reference evidence="16" key="1">
    <citation type="submission" date="2025-08" db="UniProtKB">
        <authorList>
            <consortium name="RefSeq"/>
        </authorList>
    </citation>
    <scope>IDENTIFICATION</scope>
    <source>
        <tissue evidence="16">Tentacle</tissue>
    </source>
</reference>
<dbReference type="FunFam" id="1.10.472.10:FF:000004">
    <property type="entry name" value="Cyclin T2"/>
    <property type="match status" value="1"/>
</dbReference>
<evidence type="ECO:0000256" key="12">
    <source>
        <dbReference type="RuleBase" id="RU000383"/>
    </source>
</evidence>
<keyword evidence="4" id="KW-0597">Phosphoprotein</keyword>
<evidence type="ECO:0000256" key="4">
    <source>
        <dbReference type="ARBA" id="ARBA00022553"/>
    </source>
</evidence>
<keyword evidence="8 12" id="KW-0195">Cyclin</keyword>
<dbReference type="Proteomes" id="UP000515163">
    <property type="component" value="Unplaced"/>
</dbReference>
<evidence type="ECO:0000256" key="10">
    <source>
        <dbReference type="ARBA" id="ARBA00023242"/>
    </source>
</evidence>
<feature type="compositionally biased region" description="Low complexity" evidence="13">
    <location>
        <begin position="459"/>
        <end position="474"/>
    </location>
</feature>
<evidence type="ECO:0000256" key="1">
    <source>
        <dbReference type="ARBA" id="ARBA00004123"/>
    </source>
</evidence>
<proteinExistence type="inferred from homology"/>
<evidence type="ECO:0000313" key="15">
    <source>
        <dbReference type="Proteomes" id="UP000515163"/>
    </source>
</evidence>
<dbReference type="PIRSF" id="PIRSF036580">
    <property type="entry name" value="Cyclin_L"/>
    <property type="match status" value="1"/>
</dbReference>
<keyword evidence="10" id="KW-0539">Nucleus</keyword>
<dbReference type="GeneID" id="116297001"/>
<dbReference type="GO" id="GO:0006357">
    <property type="term" value="P:regulation of transcription by RNA polymerase II"/>
    <property type="evidence" value="ECO:0007669"/>
    <property type="project" value="InterPro"/>
</dbReference>
<feature type="compositionally biased region" description="Pro residues" evidence="13">
    <location>
        <begin position="544"/>
        <end position="554"/>
    </location>
</feature>
<dbReference type="InterPro" id="IPR036915">
    <property type="entry name" value="Cyclin-like_sf"/>
</dbReference>
<feature type="compositionally biased region" description="Low complexity" evidence="13">
    <location>
        <begin position="339"/>
        <end position="352"/>
    </location>
</feature>
<keyword evidence="3" id="KW-1017">Isopeptide bond</keyword>
<keyword evidence="5" id="KW-0132">Cell division</keyword>
<feature type="compositionally biased region" description="Basic and acidic residues" evidence="13">
    <location>
        <begin position="301"/>
        <end position="336"/>
    </location>
</feature>
<evidence type="ECO:0000259" key="14">
    <source>
        <dbReference type="SMART" id="SM00385"/>
    </source>
</evidence>
<dbReference type="InterPro" id="IPR006671">
    <property type="entry name" value="Cyclin_N"/>
</dbReference>
<dbReference type="GO" id="GO:0016538">
    <property type="term" value="F:cyclin-dependent protein serine/threonine kinase regulator activity"/>
    <property type="evidence" value="ECO:0007669"/>
    <property type="project" value="InterPro"/>
</dbReference>
<dbReference type="CDD" id="cd20538">
    <property type="entry name" value="CYCLIN_CCNT_rpt1"/>
    <property type="match status" value="1"/>
</dbReference>
<evidence type="ECO:0000256" key="2">
    <source>
        <dbReference type="ARBA" id="ARBA00008638"/>
    </source>
</evidence>
<keyword evidence="15" id="KW-1185">Reference proteome</keyword>
<dbReference type="PANTHER" id="PTHR10026">
    <property type="entry name" value="CYCLIN"/>
    <property type="match status" value="1"/>
</dbReference>
<feature type="compositionally biased region" description="Pro residues" evidence="13">
    <location>
        <begin position="574"/>
        <end position="596"/>
    </location>
</feature>
<keyword evidence="9" id="KW-0804">Transcription</keyword>
<dbReference type="Gene3D" id="1.10.472.10">
    <property type="entry name" value="Cyclin-like"/>
    <property type="match status" value="2"/>
</dbReference>